<dbReference type="PANTHER" id="PTHR43656:SF2">
    <property type="entry name" value="BINDING OXIDOREDUCTASE, PUTATIVE (AFU_ORTHOLOGUE AFUA_2G08260)-RELATED"/>
    <property type="match status" value="1"/>
</dbReference>
<sequence>MNKKYEKLFETLELPNGTTLRNRFVLAPMTHTLSNDDGTASDVELDYMESRSKDVGLAITAATYVNEEGKAFPGEPSISKEEDLEGLSELARRMKKGGAKAIVQIHHGGAKGLPEWVPNGDVKAPSAVSTVGFGHTEPHDAREITAEEIDQMIKDFGKATSLAIKAGFDGVEIHGANHYIIEQFQSPYYNRRDDKWKELFSLPNAVADEVLRVAKEEGPKDFIVGYRFSPEEAEDPGITMDNTEQLIKHLIEKPLDYLHVSLMNVHSVVRRGEHEGKKRVDLILEWMEDRMPLIAIGSVFSADDALSAIDTGVPLIAIGRGLLFDENLISKTKEGREDEIISYFDPEKEDHHNMPYLLWKAFADKWYPYPEKPNA</sequence>
<comment type="caution">
    <text evidence="4">The sequence shown here is derived from an EMBL/GenBank/DDBJ whole genome shotgun (WGS) entry which is preliminary data.</text>
</comment>
<dbReference type="InterPro" id="IPR013785">
    <property type="entry name" value="Aldolase_TIM"/>
</dbReference>
<dbReference type="SUPFAM" id="SSF51395">
    <property type="entry name" value="FMN-linked oxidoreductases"/>
    <property type="match status" value="1"/>
</dbReference>
<dbReference type="InterPro" id="IPR051799">
    <property type="entry name" value="NADH_flavin_oxidoreductase"/>
</dbReference>
<dbReference type="InterPro" id="IPR001155">
    <property type="entry name" value="OxRdtase_FMN_N"/>
</dbReference>
<dbReference type="PANTHER" id="PTHR43656">
    <property type="entry name" value="BINDING OXIDOREDUCTASE, PUTATIVE (AFU_ORTHOLOGUE AFUA_2G08260)-RELATED"/>
    <property type="match status" value="1"/>
</dbReference>
<gene>
    <name evidence="4" type="ORF">B5C08_04460</name>
</gene>
<dbReference type="AlphaFoldDB" id="A0A2A4GYQ5"/>
<evidence type="ECO:0000256" key="1">
    <source>
        <dbReference type="ARBA" id="ARBA00022630"/>
    </source>
</evidence>
<dbReference type="EMBL" id="MWUU01000004">
    <property type="protein sequence ID" value="PCF56184.1"/>
    <property type="molecule type" value="Genomic_DNA"/>
</dbReference>
<dbReference type="Gene3D" id="3.20.20.70">
    <property type="entry name" value="Aldolase class I"/>
    <property type="match status" value="1"/>
</dbReference>
<organism evidence="4 5">
    <name type="scientific">Staphylococcus delphini</name>
    <dbReference type="NCBI Taxonomy" id="53344"/>
    <lineage>
        <taxon>Bacteria</taxon>
        <taxon>Bacillati</taxon>
        <taxon>Bacillota</taxon>
        <taxon>Bacilli</taxon>
        <taxon>Bacillales</taxon>
        <taxon>Staphylococcaceae</taxon>
        <taxon>Staphylococcus</taxon>
        <taxon>Staphylococcus intermedius group</taxon>
    </lineage>
</organism>
<dbReference type="GO" id="GO:0010181">
    <property type="term" value="F:FMN binding"/>
    <property type="evidence" value="ECO:0007669"/>
    <property type="project" value="InterPro"/>
</dbReference>
<dbReference type="GeneID" id="77325362"/>
<dbReference type="RefSeq" id="WP_096592303.1">
    <property type="nucleotide sequence ID" value="NZ_CP094734.1"/>
</dbReference>
<keyword evidence="1" id="KW-0285">Flavoprotein</keyword>
<accession>A0A2A4GYQ5</accession>
<evidence type="ECO:0000313" key="5">
    <source>
        <dbReference type="Proteomes" id="UP000218335"/>
    </source>
</evidence>
<name>A0A2A4GYQ5_9STAP</name>
<dbReference type="Proteomes" id="UP000218335">
    <property type="component" value="Unassembled WGS sequence"/>
</dbReference>
<evidence type="ECO:0000256" key="2">
    <source>
        <dbReference type="ARBA" id="ARBA00023002"/>
    </source>
</evidence>
<evidence type="ECO:0000313" key="4">
    <source>
        <dbReference type="EMBL" id="PCF56184.1"/>
    </source>
</evidence>
<dbReference type="CDD" id="cd04735">
    <property type="entry name" value="OYE_like_4_FMN"/>
    <property type="match status" value="1"/>
</dbReference>
<proteinExistence type="predicted"/>
<feature type="domain" description="NADH:flavin oxidoreductase/NADH oxidase N-terminal" evidence="3">
    <location>
        <begin position="7"/>
        <end position="339"/>
    </location>
</feature>
<dbReference type="Pfam" id="PF00724">
    <property type="entry name" value="Oxidored_FMN"/>
    <property type="match status" value="1"/>
</dbReference>
<keyword evidence="2" id="KW-0560">Oxidoreductase</keyword>
<dbReference type="GO" id="GO:0016491">
    <property type="term" value="F:oxidoreductase activity"/>
    <property type="evidence" value="ECO:0007669"/>
    <property type="project" value="UniProtKB-KW"/>
</dbReference>
<reference evidence="4 5" key="1">
    <citation type="journal article" date="2017" name="PLoS ONE">
        <title>Development of a real-time PCR for detection of Staphylococcus pseudintermedius using a novel automated comparison of whole-genome sequences.</title>
        <authorList>
            <person name="Verstappen K.M."/>
            <person name="Huijbregts L."/>
            <person name="Spaninks M."/>
            <person name="Wagenaar J.A."/>
            <person name="Fluit A.C."/>
            <person name="Duim B."/>
        </authorList>
    </citation>
    <scope>NUCLEOTIDE SEQUENCE [LARGE SCALE GENOMIC DNA]</scope>
    <source>
        <strain evidence="4 5">215070706401-1</strain>
    </source>
</reference>
<evidence type="ECO:0000259" key="3">
    <source>
        <dbReference type="Pfam" id="PF00724"/>
    </source>
</evidence>
<protein>
    <submittedName>
        <fullName evidence="4">NADH-dependent flavin oxidoreductase</fullName>
    </submittedName>
</protein>